<evidence type="ECO:0000313" key="4">
    <source>
        <dbReference type="EMBL" id="KKL75455.1"/>
    </source>
</evidence>
<dbReference type="EMBL" id="LAZR01024347">
    <property type="protein sequence ID" value="KKL75455.1"/>
    <property type="molecule type" value="Genomic_DNA"/>
</dbReference>
<dbReference type="GO" id="GO:0003677">
    <property type="term" value="F:DNA binding"/>
    <property type="evidence" value="ECO:0007669"/>
    <property type="project" value="InterPro"/>
</dbReference>
<keyword evidence="2" id="KW-0808">Transferase</keyword>
<dbReference type="SUPFAM" id="SSF53335">
    <property type="entry name" value="S-adenosyl-L-methionine-dependent methyltransferases"/>
    <property type="match status" value="1"/>
</dbReference>
<name>A0A0F9H1E1_9ZZZZ</name>
<dbReference type="Pfam" id="PF01555">
    <property type="entry name" value="N6_N4_Mtase"/>
    <property type="match status" value="1"/>
</dbReference>
<evidence type="ECO:0000256" key="1">
    <source>
        <dbReference type="ARBA" id="ARBA00022603"/>
    </source>
</evidence>
<dbReference type="InterPro" id="IPR002941">
    <property type="entry name" value="DNA_methylase_N4/N6"/>
</dbReference>
<protein>
    <recommendedName>
        <fullName evidence="3">DNA methylase N-4/N-6 domain-containing protein</fullName>
    </recommendedName>
</protein>
<dbReference type="GO" id="GO:0008170">
    <property type="term" value="F:N-methyltransferase activity"/>
    <property type="evidence" value="ECO:0007669"/>
    <property type="project" value="InterPro"/>
</dbReference>
<dbReference type="InterPro" id="IPR029063">
    <property type="entry name" value="SAM-dependent_MTases_sf"/>
</dbReference>
<comment type="caution">
    <text evidence="4">The sequence shown here is derived from an EMBL/GenBank/DDBJ whole genome shotgun (WGS) entry which is preliminary data.</text>
</comment>
<dbReference type="GO" id="GO:0032259">
    <property type="term" value="P:methylation"/>
    <property type="evidence" value="ECO:0007669"/>
    <property type="project" value="UniProtKB-KW"/>
</dbReference>
<reference evidence="4" key="1">
    <citation type="journal article" date="2015" name="Nature">
        <title>Complex archaea that bridge the gap between prokaryotes and eukaryotes.</title>
        <authorList>
            <person name="Spang A."/>
            <person name="Saw J.H."/>
            <person name="Jorgensen S.L."/>
            <person name="Zaremba-Niedzwiedzka K."/>
            <person name="Martijn J."/>
            <person name="Lind A.E."/>
            <person name="van Eijk R."/>
            <person name="Schleper C."/>
            <person name="Guy L."/>
            <person name="Ettema T.J."/>
        </authorList>
    </citation>
    <scope>NUCLEOTIDE SEQUENCE</scope>
</reference>
<dbReference type="Gene3D" id="3.40.50.150">
    <property type="entry name" value="Vaccinia Virus protein VP39"/>
    <property type="match status" value="2"/>
</dbReference>
<dbReference type="InterPro" id="IPR001091">
    <property type="entry name" value="RM_Methyltransferase"/>
</dbReference>
<dbReference type="AlphaFoldDB" id="A0A0F9H1E1"/>
<sequence length="215" mass="25376">MIEWNKIKYLDCLDEDEGLPSLPDNSIDLCFTDTPYGVNYIGSDHKEDVLYEDKKILDFKWFDQVLRICRGLIFTCGVPYLYECVKYKKPKNLLRFVYYRNSGKRIHYDILLTYGTISRLMYMRDVIEVPRAKFSGFLHPSPKSIQLWTYILEKLRPKSVIDPFIGSGTTAEVCIRLGIPYIGYEINPIYKQDMDLRKNRGMYSINSSRNLNNWF</sequence>
<evidence type="ECO:0000256" key="2">
    <source>
        <dbReference type="ARBA" id="ARBA00022679"/>
    </source>
</evidence>
<accession>A0A0F9H1E1</accession>
<evidence type="ECO:0000259" key="3">
    <source>
        <dbReference type="Pfam" id="PF01555"/>
    </source>
</evidence>
<gene>
    <name evidence="4" type="ORF">LCGC14_2054720</name>
</gene>
<keyword evidence="1" id="KW-0489">Methyltransferase</keyword>
<feature type="domain" description="DNA methylase N-4/N-6" evidence="3">
    <location>
        <begin position="137"/>
        <end position="192"/>
    </location>
</feature>
<proteinExistence type="predicted"/>
<dbReference type="PRINTS" id="PR00508">
    <property type="entry name" value="S21N4MTFRASE"/>
</dbReference>
<organism evidence="4">
    <name type="scientific">marine sediment metagenome</name>
    <dbReference type="NCBI Taxonomy" id="412755"/>
    <lineage>
        <taxon>unclassified sequences</taxon>
        <taxon>metagenomes</taxon>
        <taxon>ecological metagenomes</taxon>
    </lineage>
</organism>